<evidence type="ECO:0000313" key="2">
    <source>
        <dbReference type="Proteomes" id="UP000280228"/>
    </source>
</evidence>
<name>A0A3A9L8W5_MORCA</name>
<dbReference type="AlphaFoldDB" id="A0A3A9L8W5"/>
<dbReference type="Proteomes" id="UP000280228">
    <property type="component" value="Chromosome"/>
</dbReference>
<dbReference type="EMBL" id="CP034662">
    <property type="protein sequence ID" value="AZQ94286.1"/>
    <property type="molecule type" value="Genomic_DNA"/>
</dbReference>
<sequence length="72" mass="8371">MVITDAHQAFDELGVFLLLFFMVCFNEHDDGDVLALSDCLRFYLWIPRLPPPLSLLKRCLQCHACHQNKHIT</sequence>
<proteinExistence type="predicted"/>
<reference evidence="1 2" key="1">
    <citation type="submission" date="2018-12" db="EMBL/GenBank/DDBJ databases">
        <title>Persistence of Moraxella catarrhalis in Chronic Obstructive Pulmonary Disease and Regulation of the Hag/MID Adhesin.</title>
        <authorList>
            <person name="Murphy T."/>
            <person name="Zhao X."/>
            <person name="Vyas G."/>
            <person name="Aluvathingal J."/>
            <person name="Nadendla S."/>
            <person name="Tallon L."/>
            <person name="Tettelin H."/>
        </authorList>
    </citation>
    <scope>NUCLEOTIDE SEQUENCE [LARGE SCALE GENOMIC DNA]</scope>
    <source>
        <strain evidence="1 2">46P58B1</strain>
    </source>
</reference>
<accession>A0A3A9L8W5</accession>
<organism evidence="1 2">
    <name type="scientific">Moraxella catarrhalis</name>
    <name type="common">Branhamella catarrhalis</name>
    <dbReference type="NCBI Taxonomy" id="480"/>
    <lineage>
        <taxon>Bacteria</taxon>
        <taxon>Pseudomonadati</taxon>
        <taxon>Pseudomonadota</taxon>
        <taxon>Gammaproteobacteria</taxon>
        <taxon>Moraxellales</taxon>
        <taxon>Moraxellaceae</taxon>
        <taxon>Moraxella</taxon>
    </lineage>
</organism>
<gene>
    <name evidence="1" type="ORF">EJK53_2023</name>
</gene>
<protein>
    <submittedName>
        <fullName evidence="1">Uncharacterized protein</fullName>
    </submittedName>
</protein>
<evidence type="ECO:0000313" key="1">
    <source>
        <dbReference type="EMBL" id="AZQ94286.1"/>
    </source>
</evidence>